<name>A0A7S3BKJ4_9EUKA</name>
<accession>A0A7S3BKJ4</accession>
<protein>
    <submittedName>
        <fullName evidence="1">Uncharacterized protein</fullName>
    </submittedName>
</protein>
<dbReference type="AlphaFoldDB" id="A0A7S3BKJ4"/>
<proteinExistence type="predicted"/>
<evidence type="ECO:0000313" key="1">
    <source>
        <dbReference type="EMBL" id="CAE0137957.1"/>
    </source>
</evidence>
<organism evidence="1">
    <name type="scientific">Haptolina ericina</name>
    <dbReference type="NCBI Taxonomy" id="156174"/>
    <lineage>
        <taxon>Eukaryota</taxon>
        <taxon>Haptista</taxon>
        <taxon>Haptophyta</taxon>
        <taxon>Prymnesiophyceae</taxon>
        <taxon>Prymnesiales</taxon>
        <taxon>Prymnesiaceae</taxon>
        <taxon>Haptolina</taxon>
    </lineage>
</organism>
<reference evidence="1" key="1">
    <citation type="submission" date="2021-01" db="EMBL/GenBank/DDBJ databases">
        <authorList>
            <person name="Corre E."/>
            <person name="Pelletier E."/>
            <person name="Niang G."/>
            <person name="Scheremetjew M."/>
            <person name="Finn R."/>
            <person name="Kale V."/>
            <person name="Holt S."/>
            <person name="Cochrane G."/>
            <person name="Meng A."/>
            <person name="Brown T."/>
            <person name="Cohen L."/>
        </authorList>
    </citation>
    <scope>NUCLEOTIDE SEQUENCE</scope>
    <source>
        <strain evidence="1">CCMP281</strain>
    </source>
</reference>
<gene>
    <name evidence="1" type="ORF">HERI1096_LOCUS31997</name>
</gene>
<sequence length="103" mass="10751">MTGFPGSVYLDSSSELAAFKALGAQMHGAPESCCAIARHAAAGAVLGLARAARQPSLLAGVRHSNMAVQGGVLLLEGRQILFEAMFERIDQAFPLERLLAALS</sequence>
<dbReference type="EMBL" id="HBHX01057995">
    <property type="protein sequence ID" value="CAE0137957.1"/>
    <property type="molecule type" value="Transcribed_RNA"/>
</dbReference>